<dbReference type="InterPro" id="IPR035919">
    <property type="entry name" value="EAL_sf"/>
</dbReference>
<dbReference type="AlphaFoldDB" id="A0A3S0NDN4"/>
<gene>
    <name evidence="2" type="ORF">DSL92_07850</name>
</gene>
<reference evidence="2" key="1">
    <citation type="submission" date="2018-12" db="EMBL/GenBank/DDBJ databases">
        <authorList>
            <person name="Jadhav K."/>
            <person name="Kushwaha B."/>
            <person name="Jadhav I."/>
        </authorList>
    </citation>
    <scope>NUCLEOTIDE SEQUENCE [LARGE SCALE GENOMIC DNA]</scope>
    <source>
        <strain evidence="2">SBS 10</strain>
    </source>
</reference>
<dbReference type="EMBL" id="RXHI01000025">
    <property type="protein sequence ID" value="RUA22069.1"/>
    <property type="molecule type" value="Genomic_DNA"/>
</dbReference>
<organism evidence="2">
    <name type="scientific">Billgrantia gudaonensis</name>
    <dbReference type="NCBI Taxonomy" id="376427"/>
    <lineage>
        <taxon>Bacteria</taxon>
        <taxon>Pseudomonadati</taxon>
        <taxon>Pseudomonadota</taxon>
        <taxon>Gammaproteobacteria</taxon>
        <taxon>Oceanospirillales</taxon>
        <taxon>Halomonadaceae</taxon>
        <taxon>Billgrantia</taxon>
    </lineage>
</organism>
<name>A0A3S0NDN4_9GAMM</name>
<dbReference type="PROSITE" id="PS50883">
    <property type="entry name" value="EAL"/>
    <property type="match status" value="1"/>
</dbReference>
<protein>
    <submittedName>
        <fullName evidence="2">EAL domain-containing protein</fullName>
    </submittedName>
</protein>
<accession>A0A3S0NDN4</accession>
<dbReference type="Gene3D" id="3.20.20.450">
    <property type="entry name" value="EAL domain"/>
    <property type="match status" value="1"/>
</dbReference>
<evidence type="ECO:0000259" key="1">
    <source>
        <dbReference type="PROSITE" id="PS50883"/>
    </source>
</evidence>
<comment type="caution">
    <text evidence="2">The sequence shown here is derived from an EMBL/GenBank/DDBJ whole genome shotgun (WGS) entry which is preliminary data.</text>
</comment>
<proteinExistence type="predicted"/>
<dbReference type="SUPFAM" id="SSF141868">
    <property type="entry name" value="EAL domain-like"/>
    <property type="match status" value="1"/>
</dbReference>
<sequence>MPSKLSPSRKPLVQCRLRSSIDDFGNTGYPLLLPARFAADALKIDIIRARDARQPPCLEPSWKTIIAMAQALGMQTVAEGGRPGTSQRSAEMWLRSCPGLTLRPAAAGRWTSPRLWGHAMRRAARWTLSAAAVGTTPDGRASTTARDRCIGSAINGQEVIQLHGARI</sequence>
<evidence type="ECO:0000313" key="2">
    <source>
        <dbReference type="EMBL" id="RUA22069.1"/>
    </source>
</evidence>
<dbReference type="InterPro" id="IPR001633">
    <property type="entry name" value="EAL_dom"/>
</dbReference>
<feature type="domain" description="EAL" evidence="1">
    <location>
        <begin position="1"/>
        <end position="128"/>
    </location>
</feature>